<organism evidence="3 4">
    <name type="scientific">Oxalobacter vibrioformis</name>
    <dbReference type="NCBI Taxonomy" id="933080"/>
    <lineage>
        <taxon>Bacteria</taxon>
        <taxon>Pseudomonadati</taxon>
        <taxon>Pseudomonadota</taxon>
        <taxon>Betaproteobacteria</taxon>
        <taxon>Burkholderiales</taxon>
        <taxon>Oxalobacteraceae</taxon>
        <taxon>Oxalobacter</taxon>
    </lineage>
</organism>
<sequence length="79" mass="7958">MRQNAGRTARMARLFATAMMVMGVVAFIHGCAQVDAPDSSMIEPGFGQGGEVDCRAAERGDGGGSSKAGDAGGELPGRG</sequence>
<evidence type="ECO:0000313" key="4">
    <source>
        <dbReference type="Proteomes" id="UP001156215"/>
    </source>
</evidence>
<feature type="transmembrane region" description="Helical" evidence="2">
    <location>
        <begin position="12"/>
        <end position="30"/>
    </location>
</feature>
<dbReference type="Proteomes" id="UP001156215">
    <property type="component" value="Chromosome"/>
</dbReference>
<dbReference type="EMBL" id="CP098242">
    <property type="protein sequence ID" value="WAW09855.1"/>
    <property type="molecule type" value="Genomic_DNA"/>
</dbReference>
<keyword evidence="4" id="KW-1185">Reference proteome</keyword>
<dbReference type="AlphaFoldDB" id="A0A9E9P351"/>
<accession>A0A9E9P351</accession>
<evidence type="ECO:0000256" key="1">
    <source>
        <dbReference type="SAM" id="MobiDB-lite"/>
    </source>
</evidence>
<feature type="compositionally biased region" description="Basic and acidic residues" evidence="1">
    <location>
        <begin position="52"/>
        <end position="61"/>
    </location>
</feature>
<keyword evidence="2" id="KW-0472">Membrane</keyword>
<evidence type="ECO:0000256" key="2">
    <source>
        <dbReference type="SAM" id="Phobius"/>
    </source>
</evidence>
<protein>
    <submittedName>
        <fullName evidence="3">Uncharacterized protein</fullName>
    </submittedName>
</protein>
<feature type="region of interest" description="Disordered" evidence="1">
    <location>
        <begin position="52"/>
        <end position="79"/>
    </location>
</feature>
<feature type="compositionally biased region" description="Gly residues" evidence="1">
    <location>
        <begin position="62"/>
        <end position="79"/>
    </location>
</feature>
<reference evidence="3" key="1">
    <citation type="journal article" date="2022" name="Front. Microbiol.">
        <title>New perspectives on an old grouping: The genomic and phenotypic variability of Oxalobacter formigenes and the implications for calcium oxalate stone prevention.</title>
        <authorList>
            <person name="Chmiel J.A."/>
            <person name="Carr C."/>
            <person name="Stuivenberg G.A."/>
            <person name="Venema R."/>
            <person name="Chanyi R.M."/>
            <person name="Al K.F."/>
            <person name="Giguere D."/>
            <person name="Say H."/>
            <person name="Akouris P.P."/>
            <person name="Dominguez Romero S.A."/>
            <person name="Kwong A."/>
            <person name="Tai V."/>
            <person name="Koval S.F."/>
            <person name="Razvi H."/>
            <person name="Bjazevic J."/>
            <person name="Burton J.P."/>
        </authorList>
    </citation>
    <scope>NUCLEOTIDE SEQUENCE</scope>
    <source>
        <strain evidence="3">WoOx3</strain>
    </source>
</reference>
<name>A0A9E9P351_9BURK</name>
<dbReference type="RefSeq" id="WP_269308859.1">
    <property type="nucleotide sequence ID" value="NZ_CP098242.1"/>
</dbReference>
<keyword evidence="2" id="KW-1133">Transmembrane helix</keyword>
<dbReference type="KEGG" id="ovb:NB640_11635"/>
<keyword evidence="2" id="KW-0812">Transmembrane</keyword>
<gene>
    <name evidence="3" type="ORF">NB640_11635</name>
</gene>
<evidence type="ECO:0000313" key="3">
    <source>
        <dbReference type="EMBL" id="WAW09855.1"/>
    </source>
</evidence>
<proteinExistence type="predicted"/>